<dbReference type="EMBL" id="CAOJ01018428">
    <property type="protein sequence ID" value="CCO38098.1"/>
    <property type="molecule type" value="Genomic_DNA"/>
</dbReference>
<feature type="compositionally biased region" description="Basic and acidic residues" evidence="1">
    <location>
        <begin position="22"/>
        <end position="31"/>
    </location>
</feature>
<name>M5CDR2_THACB</name>
<feature type="region of interest" description="Disordered" evidence="1">
    <location>
        <begin position="141"/>
        <end position="162"/>
    </location>
</feature>
<proteinExistence type="predicted"/>
<evidence type="ECO:0000313" key="3">
    <source>
        <dbReference type="Proteomes" id="UP000012065"/>
    </source>
</evidence>
<organism evidence="2 3">
    <name type="scientific">Thanatephorus cucumeris (strain AG1-IB / isolate 7/3/14)</name>
    <name type="common">Lettuce bottom rot fungus</name>
    <name type="synonym">Rhizoctonia solani</name>
    <dbReference type="NCBI Taxonomy" id="1108050"/>
    <lineage>
        <taxon>Eukaryota</taxon>
        <taxon>Fungi</taxon>
        <taxon>Dikarya</taxon>
        <taxon>Basidiomycota</taxon>
        <taxon>Agaricomycotina</taxon>
        <taxon>Agaricomycetes</taxon>
        <taxon>Cantharellales</taxon>
        <taxon>Ceratobasidiaceae</taxon>
        <taxon>Rhizoctonia</taxon>
        <taxon>Rhizoctonia solani AG-1</taxon>
    </lineage>
</organism>
<dbReference type="Proteomes" id="UP000012065">
    <property type="component" value="Unassembled WGS sequence"/>
</dbReference>
<feature type="compositionally biased region" description="Low complexity" evidence="1">
    <location>
        <begin position="46"/>
        <end position="55"/>
    </location>
</feature>
<sequence>MGDPLIVSLSLQVFRWGVAAEQRRREVERPRPHAGRKKGLARDAEPAPQAATPQPTHALAWVRHQHHESTLWVIVLLSIASNHRALVDNDFTTSVPTPSQATRLSCTLEERNSRANAIAQRSQPEIRATAFPSLMNHSQSVLPEDAARRYVDEPPEAQGGRK</sequence>
<dbReference type="AlphaFoldDB" id="M5CDR2"/>
<evidence type="ECO:0000313" key="2">
    <source>
        <dbReference type="EMBL" id="CCO38098.1"/>
    </source>
</evidence>
<reference evidence="2 3" key="1">
    <citation type="journal article" date="2013" name="J. Biotechnol.">
        <title>Establishment and interpretation of the genome sequence of the phytopathogenic fungus Rhizoctonia solani AG1-IB isolate 7/3/14.</title>
        <authorList>
            <person name="Wibberg D.W."/>
            <person name="Jelonek L.J."/>
            <person name="Rupp O.R."/>
            <person name="Hennig M.H."/>
            <person name="Eikmeyer F.E."/>
            <person name="Goesmann A.G."/>
            <person name="Hartmann A.H."/>
            <person name="Borriss R.B."/>
            <person name="Grosch R.G."/>
            <person name="Puehler A.P."/>
            <person name="Schlueter A.S."/>
        </authorList>
    </citation>
    <scope>NUCLEOTIDE SEQUENCE [LARGE SCALE GENOMIC DNA]</scope>
    <source>
        <strain evidence="3">AG1-IB / isolate 7/3/14</strain>
    </source>
</reference>
<dbReference type="HOGENOM" id="CLU_1636580_0_0_1"/>
<protein>
    <submittedName>
        <fullName evidence="2">Uncharacterized protein</fullName>
    </submittedName>
</protein>
<accession>M5CDR2</accession>
<gene>
    <name evidence="2" type="ORF">BN14_12263</name>
</gene>
<comment type="caution">
    <text evidence="2">The sequence shown here is derived from an EMBL/GenBank/DDBJ whole genome shotgun (WGS) entry which is preliminary data.</text>
</comment>
<evidence type="ECO:0000256" key="1">
    <source>
        <dbReference type="SAM" id="MobiDB-lite"/>
    </source>
</evidence>
<feature type="region of interest" description="Disordered" evidence="1">
    <location>
        <begin position="22"/>
        <end position="55"/>
    </location>
</feature>